<reference evidence="4" key="1">
    <citation type="submission" date="2016-06" db="UniProtKB">
        <authorList>
            <consortium name="WormBaseParasite"/>
        </authorList>
    </citation>
    <scope>IDENTIFICATION</scope>
</reference>
<feature type="compositionally biased region" description="Polar residues" evidence="1">
    <location>
        <begin position="64"/>
        <end position="73"/>
    </location>
</feature>
<reference evidence="2 3" key="2">
    <citation type="submission" date="2018-11" db="EMBL/GenBank/DDBJ databases">
        <authorList>
            <consortium name="Pathogen Informatics"/>
        </authorList>
    </citation>
    <scope>NUCLEOTIDE SEQUENCE [LARGE SCALE GENOMIC DNA]</scope>
    <source>
        <strain evidence="2 3">Egypt</strain>
    </source>
</reference>
<dbReference type="Proteomes" id="UP000272942">
    <property type="component" value="Unassembled WGS sequence"/>
</dbReference>
<dbReference type="EMBL" id="UZAN01066875">
    <property type="protein sequence ID" value="VDP94260.1"/>
    <property type="molecule type" value="Genomic_DNA"/>
</dbReference>
<keyword evidence="3" id="KW-1185">Reference proteome</keyword>
<feature type="region of interest" description="Disordered" evidence="1">
    <location>
        <begin position="36"/>
        <end position="82"/>
    </location>
</feature>
<evidence type="ECO:0000313" key="4">
    <source>
        <dbReference type="WBParaSite" id="ECPE_0001702901-mRNA-1"/>
    </source>
</evidence>
<gene>
    <name evidence="2" type="ORF">ECPE_LOCUS16986</name>
</gene>
<evidence type="ECO:0000256" key="1">
    <source>
        <dbReference type="SAM" id="MobiDB-lite"/>
    </source>
</evidence>
<evidence type="ECO:0000313" key="3">
    <source>
        <dbReference type="Proteomes" id="UP000272942"/>
    </source>
</evidence>
<evidence type="ECO:0000313" key="2">
    <source>
        <dbReference type="EMBL" id="VDP94260.1"/>
    </source>
</evidence>
<sequence length="82" mass="9065">MEIQCDTCPQFTSLLVFFIQDVQTCMLVPMDTGHGWNSSTTGWDSGDKGNDDWTTLSWGEDDSSQSAARTGGTQARIRKKQS</sequence>
<protein>
    <submittedName>
        <fullName evidence="4">MAM domain-containing protein</fullName>
    </submittedName>
</protein>
<dbReference type="WBParaSite" id="ECPE_0001702901-mRNA-1">
    <property type="protein sequence ID" value="ECPE_0001702901-mRNA-1"/>
    <property type="gene ID" value="ECPE_0001702901"/>
</dbReference>
<name>A0A183BCQ1_9TREM</name>
<proteinExistence type="predicted"/>
<dbReference type="AlphaFoldDB" id="A0A183BCQ1"/>
<accession>A0A183BCQ1</accession>
<organism evidence="4">
    <name type="scientific">Echinostoma caproni</name>
    <dbReference type="NCBI Taxonomy" id="27848"/>
    <lineage>
        <taxon>Eukaryota</taxon>
        <taxon>Metazoa</taxon>
        <taxon>Spiralia</taxon>
        <taxon>Lophotrochozoa</taxon>
        <taxon>Platyhelminthes</taxon>
        <taxon>Trematoda</taxon>
        <taxon>Digenea</taxon>
        <taxon>Plagiorchiida</taxon>
        <taxon>Echinostomata</taxon>
        <taxon>Echinostomatoidea</taxon>
        <taxon>Echinostomatidae</taxon>
        <taxon>Echinostoma</taxon>
    </lineage>
</organism>